<proteinExistence type="predicted"/>
<evidence type="ECO:0000313" key="3">
    <source>
        <dbReference type="Proteomes" id="UP000030661"/>
    </source>
</evidence>
<reference evidence="2 3" key="1">
    <citation type="journal article" date="2015" name="PeerJ">
        <title>First genomic representation of candidate bacterial phylum KSB3 points to enhanced environmental sensing as a trigger of wastewater bulking.</title>
        <authorList>
            <person name="Sekiguchi Y."/>
            <person name="Ohashi A."/>
            <person name="Parks D.H."/>
            <person name="Yamauchi T."/>
            <person name="Tyson G.W."/>
            <person name="Hugenholtz P."/>
        </authorList>
    </citation>
    <scope>NUCLEOTIDE SEQUENCE [LARGE SCALE GENOMIC DNA]</scope>
</reference>
<dbReference type="Proteomes" id="UP000030661">
    <property type="component" value="Unassembled WGS sequence"/>
</dbReference>
<keyword evidence="1" id="KW-0732">Signal</keyword>
<organism evidence="2 3">
    <name type="scientific">Vecturithrix granuli</name>
    <dbReference type="NCBI Taxonomy" id="1499967"/>
    <lineage>
        <taxon>Bacteria</taxon>
        <taxon>Candidatus Moduliflexota</taxon>
        <taxon>Candidatus Vecturitrichia</taxon>
        <taxon>Candidatus Vecturitrichales</taxon>
        <taxon>Candidatus Vecturitrichaceae</taxon>
        <taxon>Candidatus Vecturithrix</taxon>
    </lineage>
</organism>
<dbReference type="EMBL" id="DF820463">
    <property type="protein sequence ID" value="GAK55240.1"/>
    <property type="molecule type" value="Genomic_DNA"/>
</dbReference>
<dbReference type="STRING" id="1499967.U27_02072"/>
<dbReference type="AlphaFoldDB" id="A0A0S6W6K4"/>
<dbReference type="HOGENOM" id="CLU_3180542_0_0_0"/>
<sequence>MKKVISLSLCLLMIAGVVFAFATGTKEAAAAEITANIASTFPPGSP</sequence>
<gene>
    <name evidence="2" type="ORF">U27_02072</name>
</gene>
<protein>
    <submittedName>
        <fullName evidence="2">Uncharacterized protein</fullName>
    </submittedName>
</protein>
<evidence type="ECO:0000256" key="1">
    <source>
        <dbReference type="SAM" id="SignalP"/>
    </source>
</evidence>
<evidence type="ECO:0000313" key="2">
    <source>
        <dbReference type="EMBL" id="GAK55240.1"/>
    </source>
</evidence>
<accession>A0A0S6W6K4</accession>
<name>A0A0S6W6K4_VECG1</name>
<feature type="signal peptide" evidence="1">
    <location>
        <begin position="1"/>
        <end position="22"/>
    </location>
</feature>
<keyword evidence="3" id="KW-1185">Reference proteome</keyword>
<feature type="chain" id="PRO_5006631617" evidence="1">
    <location>
        <begin position="23"/>
        <end position="46"/>
    </location>
</feature>